<evidence type="ECO:0000256" key="1">
    <source>
        <dbReference type="ARBA" id="ARBA00023015"/>
    </source>
</evidence>
<dbReference type="InterPro" id="IPR003313">
    <property type="entry name" value="AraC-bd"/>
</dbReference>
<comment type="caution">
    <text evidence="7">The sequence shown here is derived from an EMBL/GenBank/DDBJ whole genome shotgun (WGS) entry which is preliminary data.</text>
</comment>
<evidence type="ECO:0000256" key="3">
    <source>
        <dbReference type="ARBA" id="ARBA00023159"/>
    </source>
</evidence>
<dbReference type="PANTHER" id="PTHR43280">
    <property type="entry name" value="ARAC-FAMILY TRANSCRIPTIONAL REGULATOR"/>
    <property type="match status" value="1"/>
</dbReference>
<dbReference type="SMART" id="SM00342">
    <property type="entry name" value="HTH_ARAC"/>
    <property type="match status" value="1"/>
</dbReference>
<organism evidence="7 8">
    <name type="scientific">Variovorax robiniae</name>
    <dbReference type="NCBI Taxonomy" id="1836199"/>
    <lineage>
        <taxon>Bacteria</taxon>
        <taxon>Pseudomonadati</taxon>
        <taxon>Pseudomonadota</taxon>
        <taxon>Betaproteobacteria</taxon>
        <taxon>Burkholderiales</taxon>
        <taxon>Comamonadaceae</taxon>
        <taxon>Variovorax</taxon>
    </lineage>
</organism>
<dbReference type="PROSITE" id="PS01124">
    <property type="entry name" value="HTH_ARAC_FAMILY_2"/>
    <property type="match status" value="1"/>
</dbReference>
<dbReference type="Gene3D" id="2.60.120.10">
    <property type="entry name" value="Jelly Rolls"/>
    <property type="match status" value="1"/>
</dbReference>
<sequence>MRAAPLLVVPFREVRHFKPEDSLHFEAIRVRASQHGWTIPAHRHEGLHQFQLLTEGAMVGMLDGERHVLKAPAAVMVAPGVVHSFVYDPDSVGSQVTVPSEALAALSAHSPAMAQRLARKLVLDAAALASGLDDCMQRFAMLGDEFLAQRAGRAEALQSHVTLLALWFLRHQDATTGTGRLRALRDTLVQRYRGLAEIHFAEHRPLGFYAAALGVTPDHLSRVCRATTSSSALELLHERIALEAKRMLAHADVSVADVAARLGFDDVGYFSRFFKGATGSAPSVYREALAAGIAAAPRNSVQTQADASDGRASRATTGSFNG</sequence>
<evidence type="ECO:0000256" key="4">
    <source>
        <dbReference type="ARBA" id="ARBA00023163"/>
    </source>
</evidence>
<dbReference type="InterPro" id="IPR020449">
    <property type="entry name" value="Tscrpt_reg_AraC-type_HTH"/>
</dbReference>
<protein>
    <submittedName>
        <fullName evidence="7">Helix-turn-helix domain-containing protein</fullName>
    </submittedName>
</protein>
<keyword evidence="1" id="KW-0805">Transcription regulation</keyword>
<keyword evidence="8" id="KW-1185">Reference proteome</keyword>
<dbReference type="InterPro" id="IPR014710">
    <property type="entry name" value="RmlC-like_jellyroll"/>
</dbReference>
<dbReference type="SUPFAM" id="SSF51182">
    <property type="entry name" value="RmlC-like cupins"/>
    <property type="match status" value="1"/>
</dbReference>
<dbReference type="PRINTS" id="PR00032">
    <property type="entry name" value="HTHARAC"/>
</dbReference>
<dbReference type="InterPro" id="IPR018060">
    <property type="entry name" value="HTH_AraC"/>
</dbReference>
<evidence type="ECO:0000313" key="8">
    <source>
        <dbReference type="Proteomes" id="UP001367030"/>
    </source>
</evidence>
<evidence type="ECO:0000313" key="7">
    <source>
        <dbReference type="EMBL" id="MEJ8858744.1"/>
    </source>
</evidence>
<dbReference type="PANTHER" id="PTHR43280:SF32">
    <property type="entry name" value="TRANSCRIPTIONAL REGULATORY PROTEIN"/>
    <property type="match status" value="1"/>
</dbReference>
<evidence type="ECO:0000259" key="6">
    <source>
        <dbReference type="PROSITE" id="PS01124"/>
    </source>
</evidence>
<dbReference type="Proteomes" id="UP001367030">
    <property type="component" value="Unassembled WGS sequence"/>
</dbReference>
<feature type="region of interest" description="Disordered" evidence="5">
    <location>
        <begin position="299"/>
        <end position="322"/>
    </location>
</feature>
<dbReference type="EMBL" id="JBBKZS010000019">
    <property type="protein sequence ID" value="MEJ8858744.1"/>
    <property type="molecule type" value="Genomic_DNA"/>
</dbReference>
<dbReference type="Pfam" id="PF12833">
    <property type="entry name" value="HTH_18"/>
    <property type="match status" value="1"/>
</dbReference>
<accession>A0ABU8XGK1</accession>
<proteinExistence type="predicted"/>
<dbReference type="SUPFAM" id="SSF46689">
    <property type="entry name" value="Homeodomain-like"/>
    <property type="match status" value="1"/>
</dbReference>
<name>A0ABU8XGK1_9BURK</name>
<keyword evidence="3" id="KW-0010">Activator</keyword>
<dbReference type="InterPro" id="IPR009057">
    <property type="entry name" value="Homeodomain-like_sf"/>
</dbReference>
<feature type="domain" description="HTH araC/xylS-type" evidence="6">
    <location>
        <begin position="190"/>
        <end position="288"/>
    </location>
</feature>
<dbReference type="RefSeq" id="WP_340338796.1">
    <property type="nucleotide sequence ID" value="NZ_JBBKZS010000019.1"/>
</dbReference>
<dbReference type="InterPro" id="IPR011051">
    <property type="entry name" value="RmlC_Cupin_sf"/>
</dbReference>
<keyword evidence="4" id="KW-0804">Transcription</keyword>
<gene>
    <name evidence="7" type="ORF">WKW79_29510</name>
</gene>
<dbReference type="Pfam" id="PF02311">
    <property type="entry name" value="AraC_binding"/>
    <property type="match status" value="1"/>
</dbReference>
<reference evidence="7 8" key="1">
    <citation type="submission" date="2024-03" db="EMBL/GenBank/DDBJ databases">
        <title>Novel species of the genus Variovorax.</title>
        <authorList>
            <person name="Liu Q."/>
            <person name="Xin Y.-H."/>
        </authorList>
    </citation>
    <scope>NUCLEOTIDE SEQUENCE [LARGE SCALE GENOMIC DNA]</scope>
    <source>
        <strain evidence="7 8">KACC 18901</strain>
    </source>
</reference>
<evidence type="ECO:0000256" key="5">
    <source>
        <dbReference type="SAM" id="MobiDB-lite"/>
    </source>
</evidence>
<dbReference type="Gene3D" id="1.10.10.60">
    <property type="entry name" value="Homeodomain-like"/>
    <property type="match status" value="1"/>
</dbReference>
<keyword evidence="2" id="KW-0238">DNA-binding</keyword>
<evidence type="ECO:0000256" key="2">
    <source>
        <dbReference type="ARBA" id="ARBA00023125"/>
    </source>
</evidence>